<dbReference type="OrthoDB" id="8123891at2759"/>
<dbReference type="EMBL" id="BGPR01006496">
    <property type="protein sequence ID" value="GBN19489.1"/>
    <property type="molecule type" value="Genomic_DNA"/>
</dbReference>
<dbReference type="SUPFAM" id="SSF57756">
    <property type="entry name" value="Retrovirus zinc finger-like domains"/>
    <property type="match status" value="1"/>
</dbReference>
<dbReference type="SMART" id="SM00343">
    <property type="entry name" value="ZnF_C2HC"/>
    <property type="match status" value="2"/>
</dbReference>
<dbReference type="Proteomes" id="UP000499080">
    <property type="component" value="Unassembled WGS sequence"/>
</dbReference>
<keyword evidence="1" id="KW-0862">Zinc</keyword>
<keyword evidence="1" id="KW-0479">Metal-binding</keyword>
<sequence length="408" mass="46303">MMEASIPDIDTMLNSPSKEELNNAIKIVSTHPSPFEELSLRTMAAMTKIRTTLSRAKVTTSNKRGVLEGATALLALLYEQANEIGTLNAKVALLVAKSMEFEDLKEQCSLLKAEKASLLEEKASLVQAANRKNPSPSVQVQSTKGTFADQVKKWTLPKKQKPKFVSLIYPKDGETSSEEVKSQLYSSIAPSKFNINVKNVKKLQNGGVDVECSTEDQLQKIMSEINTNKDLQEKLEAKRPALKLPKVIIYDVDVSFPKENLLQTISQQNEVDIKQMKLLFQIKSKTKDKFHWVLETEPEALRKLLKARKIALEWTRLTVREFLRPTKCYKCCRYGPISTNCKEEETCPRCGNTGHKRADCDKEEKCVNCTDLNKKFQLTIDTSHDSTDPNCESHIREMKQLRNRTRYV</sequence>
<dbReference type="InterPro" id="IPR001878">
    <property type="entry name" value="Znf_CCHC"/>
</dbReference>
<dbReference type="GO" id="GO:0008270">
    <property type="term" value="F:zinc ion binding"/>
    <property type="evidence" value="ECO:0007669"/>
    <property type="project" value="UniProtKB-KW"/>
</dbReference>
<dbReference type="AlphaFoldDB" id="A0A4Y2LYD2"/>
<name>A0A4Y2LYD2_ARAVE</name>
<proteinExistence type="predicted"/>
<gene>
    <name evidence="3" type="ORF">AVEN_114453_1</name>
</gene>
<accession>A0A4Y2LYD2</accession>
<feature type="domain" description="CCHC-type" evidence="2">
    <location>
        <begin position="347"/>
        <end position="362"/>
    </location>
</feature>
<comment type="caution">
    <text evidence="3">The sequence shown here is derived from an EMBL/GenBank/DDBJ whole genome shotgun (WGS) entry which is preliminary data.</text>
</comment>
<reference evidence="3 4" key="1">
    <citation type="journal article" date="2019" name="Sci. Rep.">
        <title>Orb-weaving spider Araneus ventricosus genome elucidates the spidroin gene catalogue.</title>
        <authorList>
            <person name="Kono N."/>
            <person name="Nakamura H."/>
            <person name="Ohtoshi R."/>
            <person name="Moran D.A.P."/>
            <person name="Shinohara A."/>
            <person name="Yoshida Y."/>
            <person name="Fujiwara M."/>
            <person name="Mori M."/>
            <person name="Tomita M."/>
            <person name="Arakawa K."/>
        </authorList>
    </citation>
    <scope>NUCLEOTIDE SEQUENCE [LARGE SCALE GENOMIC DNA]</scope>
</reference>
<evidence type="ECO:0000256" key="1">
    <source>
        <dbReference type="PROSITE-ProRule" id="PRU00047"/>
    </source>
</evidence>
<evidence type="ECO:0000313" key="4">
    <source>
        <dbReference type="Proteomes" id="UP000499080"/>
    </source>
</evidence>
<evidence type="ECO:0000313" key="3">
    <source>
        <dbReference type="EMBL" id="GBN19489.1"/>
    </source>
</evidence>
<dbReference type="PROSITE" id="PS50158">
    <property type="entry name" value="ZF_CCHC"/>
    <property type="match status" value="1"/>
</dbReference>
<evidence type="ECO:0000259" key="2">
    <source>
        <dbReference type="PROSITE" id="PS50158"/>
    </source>
</evidence>
<dbReference type="GO" id="GO:0003676">
    <property type="term" value="F:nucleic acid binding"/>
    <property type="evidence" value="ECO:0007669"/>
    <property type="project" value="InterPro"/>
</dbReference>
<organism evidence="3 4">
    <name type="scientific">Araneus ventricosus</name>
    <name type="common">Orbweaver spider</name>
    <name type="synonym">Epeira ventricosa</name>
    <dbReference type="NCBI Taxonomy" id="182803"/>
    <lineage>
        <taxon>Eukaryota</taxon>
        <taxon>Metazoa</taxon>
        <taxon>Ecdysozoa</taxon>
        <taxon>Arthropoda</taxon>
        <taxon>Chelicerata</taxon>
        <taxon>Arachnida</taxon>
        <taxon>Araneae</taxon>
        <taxon>Araneomorphae</taxon>
        <taxon>Entelegynae</taxon>
        <taxon>Araneoidea</taxon>
        <taxon>Araneidae</taxon>
        <taxon>Araneus</taxon>
    </lineage>
</organism>
<dbReference type="InterPro" id="IPR036875">
    <property type="entry name" value="Znf_CCHC_sf"/>
</dbReference>
<keyword evidence="4" id="KW-1185">Reference proteome</keyword>
<protein>
    <recommendedName>
        <fullName evidence="2">CCHC-type domain-containing protein</fullName>
    </recommendedName>
</protein>
<keyword evidence="1" id="KW-0863">Zinc-finger</keyword>